<name>A0A0F9FQ42_9ZZZZ</name>
<dbReference type="AlphaFoldDB" id="A0A0F9FQ42"/>
<accession>A0A0F9FQ42</accession>
<evidence type="ECO:0000313" key="1">
    <source>
        <dbReference type="EMBL" id="KKL59375.1"/>
    </source>
</evidence>
<proteinExistence type="predicted"/>
<gene>
    <name evidence="1" type="ORF">LCGC14_2215940</name>
</gene>
<organism evidence="1">
    <name type="scientific">marine sediment metagenome</name>
    <dbReference type="NCBI Taxonomy" id="412755"/>
    <lineage>
        <taxon>unclassified sequences</taxon>
        <taxon>metagenomes</taxon>
        <taxon>ecological metagenomes</taxon>
    </lineage>
</organism>
<reference evidence="1" key="1">
    <citation type="journal article" date="2015" name="Nature">
        <title>Complex archaea that bridge the gap between prokaryotes and eukaryotes.</title>
        <authorList>
            <person name="Spang A."/>
            <person name="Saw J.H."/>
            <person name="Jorgensen S.L."/>
            <person name="Zaremba-Niedzwiedzka K."/>
            <person name="Martijn J."/>
            <person name="Lind A.E."/>
            <person name="van Eijk R."/>
            <person name="Schleper C."/>
            <person name="Guy L."/>
            <person name="Ettema T.J."/>
        </authorList>
    </citation>
    <scope>NUCLEOTIDE SEQUENCE</scope>
</reference>
<sequence length="85" mass="9651">MSEKPFKIRTKDLSIEEVRRNMKTFPERKEAFIASIRGVPLGRIIKEGTIGDCSLCGSTTKKKFIWFGASRGCINSLCKNYYKGN</sequence>
<protein>
    <submittedName>
        <fullName evidence="1">Uncharacterized protein</fullName>
    </submittedName>
</protein>
<comment type="caution">
    <text evidence="1">The sequence shown here is derived from an EMBL/GenBank/DDBJ whole genome shotgun (WGS) entry which is preliminary data.</text>
</comment>
<dbReference type="EMBL" id="LAZR01029507">
    <property type="protein sequence ID" value="KKL59375.1"/>
    <property type="molecule type" value="Genomic_DNA"/>
</dbReference>